<dbReference type="GO" id="GO:0008726">
    <property type="term" value="F:alkanesulfonate monooxygenase activity"/>
    <property type="evidence" value="ECO:0007669"/>
    <property type="project" value="TreeGrafter"/>
</dbReference>
<keyword evidence="2" id="KW-0288">FMN</keyword>
<evidence type="ECO:0000256" key="4">
    <source>
        <dbReference type="ARBA" id="ARBA00023033"/>
    </source>
</evidence>
<dbReference type="GO" id="GO:0046306">
    <property type="term" value="P:alkanesulfonate catabolic process"/>
    <property type="evidence" value="ECO:0007669"/>
    <property type="project" value="TreeGrafter"/>
</dbReference>
<reference evidence="7" key="1">
    <citation type="submission" date="2019-04" db="EMBL/GenBank/DDBJ databases">
        <title>Genome sequence of Pseudomonas putida 1290, an auxin catabolizing strain.</title>
        <authorList>
            <person name="Laird T.S."/>
            <person name="Leveau J.H.J."/>
        </authorList>
    </citation>
    <scope>NUCLEOTIDE SEQUENCE [LARGE SCALE GENOMIC DNA]</scope>
    <source>
        <strain evidence="7">1290</strain>
    </source>
</reference>
<dbReference type="OrthoDB" id="9814695at2"/>
<feature type="domain" description="Luciferase-like" evidence="5">
    <location>
        <begin position="48"/>
        <end position="337"/>
    </location>
</feature>
<evidence type="ECO:0000259" key="5">
    <source>
        <dbReference type="Pfam" id="PF00296"/>
    </source>
</evidence>
<dbReference type="PANTHER" id="PTHR42847:SF9">
    <property type="entry name" value="BLL6451 PROTEIN"/>
    <property type="match status" value="1"/>
</dbReference>
<dbReference type="AlphaFoldDB" id="A0A4D6X768"/>
<dbReference type="Pfam" id="PF00296">
    <property type="entry name" value="Bac_luciferase"/>
    <property type="match status" value="1"/>
</dbReference>
<protein>
    <submittedName>
        <fullName evidence="6">LLM class flavin-dependent oxidoreductase</fullName>
    </submittedName>
</protein>
<dbReference type="Proteomes" id="UP000298551">
    <property type="component" value="Chromosome"/>
</dbReference>
<evidence type="ECO:0000256" key="3">
    <source>
        <dbReference type="ARBA" id="ARBA00023002"/>
    </source>
</evidence>
<keyword evidence="4" id="KW-0503">Monooxygenase</keyword>
<name>A0A4D6X768_PSEPU</name>
<dbReference type="Gene3D" id="3.20.20.30">
    <property type="entry name" value="Luciferase-like domain"/>
    <property type="match status" value="1"/>
</dbReference>
<evidence type="ECO:0000313" key="6">
    <source>
        <dbReference type="EMBL" id="QCI11849.1"/>
    </source>
</evidence>
<dbReference type="PANTHER" id="PTHR42847">
    <property type="entry name" value="ALKANESULFONATE MONOOXYGENASE"/>
    <property type="match status" value="1"/>
</dbReference>
<evidence type="ECO:0000256" key="1">
    <source>
        <dbReference type="ARBA" id="ARBA00022630"/>
    </source>
</evidence>
<dbReference type="InterPro" id="IPR050172">
    <property type="entry name" value="SsuD_RutA_monooxygenase"/>
</dbReference>
<evidence type="ECO:0000313" key="7">
    <source>
        <dbReference type="Proteomes" id="UP000298551"/>
    </source>
</evidence>
<keyword evidence="1" id="KW-0285">Flavoprotein</keyword>
<sequence length="391" mass="42999">MWLYSNTYGGITMPLDIRGRLPVGAAASSASTSLQHYLEFYLGGVPTFSPEVLVQAARDQEALGFDSSLFPQRATGPAVWPIVGWALAATHRLRVVAAHRVGLERPTVAARTLATLDRLSDGRVNIHFLQGRDETDLQRDGVFLDKAQRYASSAEYLEVFLAELSRQEPFDYQGSYYQVQGAHSDVLPVQRPWPPLSIPGTSDAGIELAARFADIYSVPIATLDTARRAIERIEPLARARGRRLRYWGDANIIIASTDELAWDIARRLADEIALRQTREPLQDHANARAALQGLGEAALHSGVWYPRLNALTGHGYTLVGSPHTLAEHLLSFYRLGVGILTLGGIGNRYDATGRSQDLEQDLVLLRELIERLHVGAERIDAEVAATANGTF</sequence>
<accession>A0A4D6X768</accession>
<evidence type="ECO:0000256" key="2">
    <source>
        <dbReference type="ARBA" id="ARBA00022643"/>
    </source>
</evidence>
<dbReference type="SUPFAM" id="SSF51679">
    <property type="entry name" value="Bacterial luciferase-like"/>
    <property type="match status" value="1"/>
</dbReference>
<proteinExistence type="predicted"/>
<dbReference type="EMBL" id="CP039371">
    <property type="protein sequence ID" value="QCI11849.1"/>
    <property type="molecule type" value="Genomic_DNA"/>
</dbReference>
<gene>
    <name evidence="6" type="ORF">E6B08_10970</name>
</gene>
<dbReference type="InterPro" id="IPR036661">
    <property type="entry name" value="Luciferase-like_sf"/>
</dbReference>
<keyword evidence="3" id="KW-0560">Oxidoreductase</keyword>
<organism evidence="6 7">
    <name type="scientific">Pseudomonas putida</name>
    <name type="common">Arthrobacter siderocapsulatus</name>
    <dbReference type="NCBI Taxonomy" id="303"/>
    <lineage>
        <taxon>Bacteria</taxon>
        <taxon>Pseudomonadati</taxon>
        <taxon>Pseudomonadota</taxon>
        <taxon>Gammaproteobacteria</taxon>
        <taxon>Pseudomonadales</taxon>
        <taxon>Pseudomonadaceae</taxon>
        <taxon>Pseudomonas</taxon>
    </lineage>
</organism>
<dbReference type="InterPro" id="IPR011251">
    <property type="entry name" value="Luciferase-like_dom"/>
</dbReference>